<dbReference type="Proteomes" id="UP001595909">
    <property type="component" value="Unassembled WGS sequence"/>
</dbReference>
<evidence type="ECO:0000313" key="3">
    <source>
        <dbReference type="EMBL" id="MFC4832118.1"/>
    </source>
</evidence>
<dbReference type="Gene3D" id="3.40.50.300">
    <property type="entry name" value="P-loop containing nucleotide triphosphate hydrolases"/>
    <property type="match status" value="2"/>
</dbReference>
<evidence type="ECO:0000259" key="2">
    <source>
        <dbReference type="Pfam" id="PF08751"/>
    </source>
</evidence>
<dbReference type="RefSeq" id="WP_274189757.1">
    <property type="nucleotide sequence ID" value="NZ_BAABHN010000013.1"/>
</dbReference>
<dbReference type="CDD" id="cd18809">
    <property type="entry name" value="SF1_C_RecD"/>
    <property type="match status" value="1"/>
</dbReference>
<comment type="caution">
    <text evidence="3">The sequence shown here is derived from an EMBL/GenBank/DDBJ whole genome shotgun (WGS) entry which is preliminary data.</text>
</comment>
<dbReference type="SUPFAM" id="SSF55464">
    <property type="entry name" value="Origin of replication-binding domain, RBD-like"/>
    <property type="match status" value="1"/>
</dbReference>
<evidence type="ECO:0000313" key="4">
    <source>
        <dbReference type="Proteomes" id="UP001595909"/>
    </source>
</evidence>
<dbReference type="PANTHER" id="PTHR43788">
    <property type="entry name" value="DNA2/NAM7 HELICASE FAMILY MEMBER"/>
    <property type="match status" value="1"/>
</dbReference>
<keyword evidence="4" id="KW-1185">Reference proteome</keyword>
<sequence length="1401" mass="152486">MLSITPISAGAAGVDYLLRQSGCREGERSTEERHPEPSDPENEERELGAEGSAGPAESGADYLLRSREADGSVRWWGSGTDDVGVDRSAAPRDDEVRAVFGRLEHASTGEPLGSPPRRYLSAEERIERALAAEPDATPERRTEIEWRVRGSQRKAVGYYDLTFSPAKSVSVLYAALSVAGRREEAEQVGAAHRAGVDAAMKYLQEEAGYSRAGYHGRAKDGRSVGEYVAARTWTAVEFDHSTSRAGDPQLHTHVAVLNRVRCEGDAEWRTVDSRGLYRARAAAGAAYERTYEEALNRALSVEFAMRPDGKAREIHAIPPEVRDAFSQRRSEVVAAVGDFIADYTERHGRPPSPYDVTVAAQHAARSTRQLKQDVPAEDLERSWSLRLEGVLDGVDAAREAPEHQDLPRWNRDRVIAAAVHRVQSARATWTHYDLLAALNAELPAGLGLEPAEHHELLESLATDGEGLGAGVVALTPGEVVPTPAALRRDSDGRPRFRPHRDERFATLDQLDAEERLLGLTRTGGAPMLIDETLGALDAELDALGLDPHQRAAVIGILGSSRRADALIGPAGTGKSLTMAALTAAWAESHGTPAIGVATSQAAADVLADDGVAAVNVARFLQRHEPRPDGRAAEPLPYGCLLIVDEAGMSATDQLDRVRALMEAAHGKIVLTGDDKQLGPVGAGGVLAHLARAHPEDVPAPGGPVFRLAEPRRFRESWEGEASLGLRRGDVAALQTYDDHGRVRAGHADTVVEKATSAYLADTLAGQRSLLITATNGQAADIAGQIRTQLIRLGHVEPDADPAVLRDGNTASRGDLVQTRRNMWVPDQMAGPARPVVNREVWRVERRLADGSLVVDPADGRDGPRVVLDPEYVGAHLTLAYAGTVHSAQGRTVDTAHTLVDSATTRDAFYVAMTRGARSNTAWVTTAAEVDDDQYVEPLRADYMEVLTDVLERERDDRTATEVLADETDHSESLLALGVVWSGVGAEYRRDINTDRLLNHVGPEATEALVDEPGFGRLLRAMHEIEIDGHDPDDLLDEAVGRSELSSARSMSHVLRWRLRQAAEERVAEPRGSTWADRTPRGDDKIAGYLAGVAAEMDRRQERLGELAAAEPPPWAQQHLGEVPDDPLARAEWSGRAGAVAAYHELYAPQRDGLGPAPSRENPEARAAWVRAYEALGAPEALRDYSAATDEELKALVAAYEREETWAPLHVADVLRETRQRVADYTTRAELAQAEAAVAPGDEERSALLQRAESHRAFVQWQADRAEKLELIHDARARWHDETAESREKASRARRELHEREVPLEADQGEAPPVARTDPPCEPEWVEREPQPEPVNAAEEERRPEPGPSGEPAPHEDDLDGAVARAREALELLQRRGASHAAVEERAPSVAEPEPDREPDRA</sequence>
<dbReference type="InterPro" id="IPR050534">
    <property type="entry name" value="Coronavir_polyprotein_1ab"/>
</dbReference>
<feature type="compositionally biased region" description="Basic and acidic residues" evidence="1">
    <location>
        <begin position="22"/>
        <end position="37"/>
    </location>
</feature>
<name>A0ABV9REG5_9PSEU</name>
<organism evidence="3 4">
    <name type="scientific">Actinomycetospora chibensis</name>
    <dbReference type="NCBI Taxonomy" id="663606"/>
    <lineage>
        <taxon>Bacteria</taxon>
        <taxon>Bacillati</taxon>
        <taxon>Actinomycetota</taxon>
        <taxon>Actinomycetes</taxon>
        <taxon>Pseudonocardiales</taxon>
        <taxon>Pseudonocardiaceae</taxon>
        <taxon>Actinomycetospora</taxon>
    </lineage>
</organism>
<evidence type="ECO:0000256" key="1">
    <source>
        <dbReference type="SAM" id="MobiDB-lite"/>
    </source>
</evidence>
<accession>A0ABV9REG5</accession>
<feature type="region of interest" description="Disordered" evidence="1">
    <location>
        <begin position="20"/>
        <end position="64"/>
    </location>
</feature>
<dbReference type="EMBL" id="JBHSIM010000013">
    <property type="protein sequence ID" value="MFC4832118.1"/>
    <property type="molecule type" value="Genomic_DNA"/>
</dbReference>
<proteinExistence type="predicted"/>
<gene>
    <name evidence="3" type="primary">mobF</name>
    <name evidence="3" type="ORF">ACFPEL_06820</name>
</gene>
<protein>
    <submittedName>
        <fullName evidence="3">MobF family relaxase</fullName>
    </submittedName>
</protein>
<dbReference type="Gene3D" id="2.30.30.940">
    <property type="match status" value="1"/>
</dbReference>
<feature type="compositionally biased region" description="Basic and acidic residues" evidence="1">
    <location>
        <begin position="1364"/>
        <end position="1373"/>
    </location>
</feature>
<feature type="region of interest" description="Disordered" evidence="1">
    <location>
        <begin position="1279"/>
        <end position="1401"/>
    </location>
</feature>
<dbReference type="InterPro" id="IPR014862">
    <property type="entry name" value="TrwC"/>
</dbReference>
<dbReference type="InterPro" id="IPR027417">
    <property type="entry name" value="P-loop_NTPase"/>
</dbReference>
<feature type="compositionally biased region" description="Basic and acidic residues" evidence="1">
    <location>
        <begin position="1279"/>
        <end position="1302"/>
    </location>
</feature>
<feature type="compositionally biased region" description="Low complexity" evidence="1">
    <location>
        <begin position="49"/>
        <end position="60"/>
    </location>
</feature>
<feature type="domain" description="TrwC relaxase" evidence="2">
    <location>
        <begin position="61"/>
        <end position="388"/>
    </location>
</feature>
<dbReference type="SUPFAM" id="SSF52540">
    <property type="entry name" value="P-loop containing nucleoside triphosphate hydrolases"/>
    <property type="match status" value="2"/>
</dbReference>
<dbReference type="Pfam" id="PF08751">
    <property type="entry name" value="TrwC"/>
    <property type="match status" value="1"/>
</dbReference>
<dbReference type="Pfam" id="PF13604">
    <property type="entry name" value="AAA_30"/>
    <property type="match status" value="1"/>
</dbReference>
<reference evidence="4" key="1">
    <citation type="journal article" date="2019" name="Int. J. Syst. Evol. Microbiol.">
        <title>The Global Catalogue of Microorganisms (GCM) 10K type strain sequencing project: providing services to taxonomists for standard genome sequencing and annotation.</title>
        <authorList>
            <consortium name="The Broad Institute Genomics Platform"/>
            <consortium name="The Broad Institute Genome Sequencing Center for Infectious Disease"/>
            <person name="Wu L."/>
            <person name="Ma J."/>
        </authorList>
    </citation>
    <scope>NUCLEOTIDE SEQUENCE [LARGE SCALE GENOMIC DNA]</scope>
    <source>
        <strain evidence="4">CCUG 50347</strain>
    </source>
</reference>
<dbReference type="NCBIfam" id="NF041492">
    <property type="entry name" value="MobF"/>
    <property type="match status" value="1"/>
</dbReference>